<evidence type="ECO:0000259" key="9">
    <source>
        <dbReference type="PROSITE" id="PS52029"/>
    </source>
</evidence>
<organism evidence="10 11">
    <name type="scientific">Brevundimonas variabilis</name>
    <dbReference type="NCBI Taxonomy" id="74312"/>
    <lineage>
        <taxon>Bacteria</taxon>
        <taxon>Pseudomonadati</taxon>
        <taxon>Pseudomonadota</taxon>
        <taxon>Alphaproteobacteria</taxon>
        <taxon>Caulobacterales</taxon>
        <taxon>Caulobacteraceae</taxon>
        <taxon>Brevundimonas</taxon>
    </lineage>
</organism>
<dbReference type="Gene3D" id="2.40.440.10">
    <property type="entry name" value="L,D-transpeptidase catalytic domain-like"/>
    <property type="match status" value="1"/>
</dbReference>
<dbReference type="AlphaFoldDB" id="A0A7W9CFH5"/>
<dbReference type="Proteomes" id="UP000545037">
    <property type="component" value="Unassembled WGS sequence"/>
</dbReference>
<evidence type="ECO:0000256" key="3">
    <source>
        <dbReference type="ARBA" id="ARBA00022679"/>
    </source>
</evidence>
<gene>
    <name evidence="10" type="ORF">GGR13_000252</name>
</gene>
<feature type="domain" description="L,D-TPase catalytic" evidence="9">
    <location>
        <begin position="300"/>
        <end position="449"/>
    </location>
</feature>
<sequence>MNRRQLGLGIATTAMTAAAAAAAQQAVPQFETAPIRPVTRWSAAFEDQIGRLPDTVQGDVRAFYDINGWRPVWTAERLRGLNAAAGRSERHGLPASDFFDFVGYAADRDSADVRTTAAALTYARVLAEGRVRPEDVEDLWEMQKNRVDLPRGLNDAMVRGQLLEWYEALAPSDIGYANLSAGYVRYRRLARDGGWPVFRPGAPIEPGNSDRRIPALIARLVAEGDLTAAQGETLKAQGVVYSSALQTAVRGFQARHGLGADGRIGTGTQRSLSASAEDRARQIALNLERRRWLKREVAPERIEVNTAAAIMVYWKDGRPVHSNRVVVGSAENQTPSLEKPFASVVANPPWNVPSGIARREILPRGPAYLRSQNMYVTPEGNVVQRAGPLAALGYVKFELRDSYAIFLHDTPSKAAFNLATRQRSHGCVRVQGAVEFARLLLAPDPVKLEEFDTAQQTRETKRVTTGREIGVRLLYWTAFVDGQGRVAFREDVYKRDQKLAEALGIAISLPTPVDDGRTDVNDVGP</sequence>
<dbReference type="PANTHER" id="PTHR41533:SF2">
    <property type="entry name" value="BLR7131 PROTEIN"/>
    <property type="match status" value="1"/>
</dbReference>
<dbReference type="GO" id="GO:0008360">
    <property type="term" value="P:regulation of cell shape"/>
    <property type="evidence" value="ECO:0007669"/>
    <property type="project" value="UniProtKB-UniRule"/>
</dbReference>
<evidence type="ECO:0000256" key="7">
    <source>
        <dbReference type="PROSITE-ProRule" id="PRU01373"/>
    </source>
</evidence>
<keyword evidence="4 7" id="KW-0133">Cell shape</keyword>
<proteinExistence type="inferred from homology"/>
<dbReference type="CDD" id="cd16913">
    <property type="entry name" value="YkuD_like"/>
    <property type="match status" value="1"/>
</dbReference>
<keyword evidence="6 7" id="KW-0961">Cell wall biogenesis/degradation</keyword>
<dbReference type="GO" id="GO:0071555">
    <property type="term" value="P:cell wall organization"/>
    <property type="evidence" value="ECO:0007669"/>
    <property type="project" value="UniProtKB-UniRule"/>
</dbReference>
<evidence type="ECO:0000313" key="11">
    <source>
        <dbReference type="Proteomes" id="UP000545037"/>
    </source>
</evidence>
<dbReference type="GO" id="GO:0004180">
    <property type="term" value="F:carboxypeptidase activity"/>
    <property type="evidence" value="ECO:0007669"/>
    <property type="project" value="UniProtKB-ARBA"/>
</dbReference>
<dbReference type="InterPro" id="IPR036365">
    <property type="entry name" value="PGBD-like_sf"/>
</dbReference>
<dbReference type="PROSITE" id="PS52029">
    <property type="entry name" value="LD_TPASE"/>
    <property type="match status" value="1"/>
</dbReference>
<dbReference type="SUPFAM" id="SSF47090">
    <property type="entry name" value="PGBD-like"/>
    <property type="match status" value="1"/>
</dbReference>
<evidence type="ECO:0000313" key="10">
    <source>
        <dbReference type="EMBL" id="MBB5744680.1"/>
    </source>
</evidence>
<evidence type="ECO:0000256" key="5">
    <source>
        <dbReference type="ARBA" id="ARBA00022984"/>
    </source>
</evidence>
<feature type="active site" description="Proton donor/acceptor" evidence="7">
    <location>
        <position position="408"/>
    </location>
</feature>
<accession>A0A7W9CFH5</accession>
<comment type="similarity">
    <text evidence="2">Belongs to the YkuD family.</text>
</comment>
<evidence type="ECO:0000256" key="4">
    <source>
        <dbReference type="ARBA" id="ARBA00022960"/>
    </source>
</evidence>
<dbReference type="Pfam" id="PF20142">
    <property type="entry name" value="Scaffold"/>
    <property type="match status" value="1"/>
</dbReference>
<dbReference type="GO" id="GO:0009252">
    <property type="term" value="P:peptidoglycan biosynthetic process"/>
    <property type="evidence" value="ECO:0007669"/>
    <property type="project" value="UniProtKB-UniPathway"/>
</dbReference>
<feature type="chain" id="PRO_5031396365" evidence="8">
    <location>
        <begin position="24"/>
        <end position="525"/>
    </location>
</feature>
<dbReference type="InterPro" id="IPR005490">
    <property type="entry name" value="LD_TPept_cat_dom"/>
</dbReference>
<dbReference type="InterPro" id="IPR045380">
    <property type="entry name" value="LD_TPept_scaffold_dom"/>
</dbReference>
<dbReference type="Pfam" id="PF03734">
    <property type="entry name" value="YkuD"/>
    <property type="match status" value="1"/>
</dbReference>
<comment type="pathway">
    <text evidence="1 7">Cell wall biogenesis; peptidoglycan biosynthesis.</text>
</comment>
<reference evidence="10 11" key="1">
    <citation type="submission" date="2020-08" db="EMBL/GenBank/DDBJ databases">
        <title>Genomic Encyclopedia of Type Strains, Phase IV (KMG-IV): sequencing the most valuable type-strain genomes for metagenomic binning, comparative biology and taxonomic classification.</title>
        <authorList>
            <person name="Goeker M."/>
        </authorList>
    </citation>
    <scope>NUCLEOTIDE SEQUENCE [LARGE SCALE GENOMIC DNA]</scope>
    <source>
        <strain evidence="10 11">DSM 4737</strain>
    </source>
</reference>
<protein>
    <submittedName>
        <fullName evidence="10">Murein L,D-transpeptidase YcbB/YkuD</fullName>
    </submittedName>
</protein>
<dbReference type="InterPro" id="IPR036366">
    <property type="entry name" value="PGBDSf"/>
</dbReference>
<dbReference type="Gene3D" id="1.10.101.10">
    <property type="entry name" value="PGBD-like superfamily/PGBD"/>
    <property type="match status" value="1"/>
</dbReference>
<evidence type="ECO:0000256" key="8">
    <source>
        <dbReference type="SAM" id="SignalP"/>
    </source>
</evidence>
<dbReference type="GO" id="GO:0016740">
    <property type="term" value="F:transferase activity"/>
    <property type="evidence" value="ECO:0007669"/>
    <property type="project" value="UniProtKB-KW"/>
</dbReference>
<feature type="active site" description="Nucleophile" evidence="7">
    <location>
        <position position="427"/>
    </location>
</feature>
<keyword evidence="5 7" id="KW-0573">Peptidoglycan synthesis</keyword>
<keyword evidence="3" id="KW-0808">Transferase</keyword>
<evidence type="ECO:0000256" key="2">
    <source>
        <dbReference type="ARBA" id="ARBA00005992"/>
    </source>
</evidence>
<comment type="caution">
    <text evidence="10">The sequence shown here is derived from an EMBL/GenBank/DDBJ whole genome shotgun (WGS) entry which is preliminary data.</text>
</comment>
<dbReference type="RefSeq" id="WP_183211652.1">
    <property type="nucleotide sequence ID" value="NZ_JACHOR010000001.1"/>
</dbReference>
<dbReference type="SUPFAM" id="SSF141523">
    <property type="entry name" value="L,D-transpeptidase catalytic domain-like"/>
    <property type="match status" value="1"/>
</dbReference>
<keyword evidence="11" id="KW-1185">Reference proteome</keyword>
<dbReference type="InterPro" id="IPR052905">
    <property type="entry name" value="LD-transpeptidase_YkuD-like"/>
</dbReference>
<evidence type="ECO:0000256" key="6">
    <source>
        <dbReference type="ARBA" id="ARBA00023316"/>
    </source>
</evidence>
<dbReference type="PANTHER" id="PTHR41533">
    <property type="entry name" value="L,D-TRANSPEPTIDASE HI_1667-RELATED"/>
    <property type="match status" value="1"/>
</dbReference>
<name>A0A7W9CFH5_9CAUL</name>
<dbReference type="UniPathway" id="UPA00219"/>
<evidence type="ECO:0000256" key="1">
    <source>
        <dbReference type="ARBA" id="ARBA00004752"/>
    </source>
</evidence>
<feature type="signal peptide" evidence="8">
    <location>
        <begin position="1"/>
        <end position="23"/>
    </location>
</feature>
<dbReference type="InterPro" id="IPR038063">
    <property type="entry name" value="Transpep_catalytic_dom"/>
</dbReference>
<keyword evidence="8" id="KW-0732">Signal</keyword>
<dbReference type="EMBL" id="JACHOR010000001">
    <property type="protein sequence ID" value="MBB5744680.1"/>
    <property type="molecule type" value="Genomic_DNA"/>
</dbReference>